<dbReference type="InterPro" id="IPR032466">
    <property type="entry name" value="Metal_Hydrolase"/>
</dbReference>
<dbReference type="SUPFAM" id="SSF51338">
    <property type="entry name" value="Composite domain of metallo-dependent hydrolases"/>
    <property type="match status" value="1"/>
</dbReference>
<dbReference type="Proteomes" id="UP000316406">
    <property type="component" value="Unassembled WGS sequence"/>
</dbReference>
<keyword evidence="2" id="KW-0378">Hydrolase</keyword>
<dbReference type="GO" id="GO:0016810">
    <property type="term" value="F:hydrolase activity, acting on carbon-nitrogen (but not peptide) bonds"/>
    <property type="evidence" value="ECO:0007669"/>
    <property type="project" value="InterPro"/>
</dbReference>
<dbReference type="PANTHER" id="PTHR22642:SF2">
    <property type="entry name" value="PROTEIN LONG AFTER FAR-RED 3"/>
    <property type="match status" value="1"/>
</dbReference>
<dbReference type="Pfam" id="PF07969">
    <property type="entry name" value="Amidohydro_3"/>
    <property type="match status" value="1"/>
</dbReference>
<feature type="domain" description="Amidohydrolase 3" evidence="1">
    <location>
        <begin position="53"/>
        <end position="522"/>
    </location>
</feature>
<proteinExistence type="predicted"/>
<keyword evidence="3" id="KW-1185">Reference proteome</keyword>
<dbReference type="OrthoDB" id="3173428at2"/>
<dbReference type="PANTHER" id="PTHR22642">
    <property type="entry name" value="IMIDAZOLONEPROPIONASE"/>
    <property type="match status" value="1"/>
</dbReference>
<reference evidence="2 3" key="1">
    <citation type="submission" date="2019-07" db="EMBL/GenBank/DDBJ databases">
        <title>Draft genome sequence of Brevibacterium aurantiacum XU54 isolated from Xinjiang China.</title>
        <authorList>
            <person name="Xu X."/>
        </authorList>
    </citation>
    <scope>NUCLEOTIDE SEQUENCE [LARGE SCALE GENOMIC DNA]</scope>
    <source>
        <strain evidence="2 3">XU54</strain>
    </source>
</reference>
<name>A0A556CAP9_BREAU</name>
<gene>
    <name evidence="2" type="ORF">FO013_14200</name>
</gene>
<comment type="caution">
    <text evidence="2">The sequence shown here is derived from an EMBL/GenBank/DDBJ whole genome shotgun (WGS) entry which is preliminary data.</text>
</comment>
<dbReference type="InterPro" id="IPR011059">
    <property type="entry name" value="Metal-dep_hydrolase_composite"/>
</dbReference>
<dbReference type="Gene3D" id="2.30.40.10">
    <property type="entry name" value="Urease, subunit C, domain 1"/>
    <property type="match status" value="1"/>
</dbReference>
<accession>A0A556CAP9</accession>
<dbReference type="Gene3D" id="3.20.20.140">
    <property type="entry name" value="Metal-dependent hydrolases"/>
    <property type="match status" value="1"/>
</dbReference>
<organism evidence="2 3">
    <name type="scientific">Brevibacterium aurantiacum</name>
    <dbReference type="NCBI Taxonomy" id="273384"/>
    <lineage>
        <taxon>Bacteria</taxon>
        <taxon>Bacillati</taxon>
        <taxon>Actinomycetota</taxon>
        <taxon>Actinomycetes</taxon>
        <taxon>Micrococcales</taxon>
        <taxon>Brevibacteriaceae</taxon>
        <taxon>Brevibacterium</taxon>
    </lineage>
</organism>
<sequence>MELDLRISADVIHTMDPGRPNARKVGIWRNRIVGVDEQIEGLSARREIAHSGAILPGFIDAHTHLQLTGQTLNALDISGIDSVDGVIKLIADYAAGLSTGTWVEISGYDQRAFGRDLTADDLDAAVGERKAWARHTSSHSSVISSAVIRDIEDPNLRQHAIDARGVLHEEEQAVVQQQRLPYPIEEVKGAVATAAGLAAQDGVTMSIEAGAGGSIGSLNPLDLIGFQELIDEGRMPMRIQMMPSHDALHAVTGGMDAFSRGLDLGLRTGIGSDMLSIGPMKFVLDGGMAVRTALLTEPYIGTDSCGMLRDDLSVFRRNMIDAIAGGWTLAVHAIGDAALDIAFDIFDESFRLTPDHVGGHRIEHGGLIRDDQIPRLAALGLSVVGQSGFLWVSGDDYAEQLGQDRVSGLYRGQSLVDAGVPLIGSTDRPLPGSPLQGIRTSVERRTDQGTLLAPAERISVYDAVAGWTTSAAAAAGMGDRLGAIREGYLADLVLLSADPHAVPVSEITDISIVDTMVDGQLIRDADGLEDRS</sequence>
<dbReference type="AlphaFoldDB" id="A0A556CAP9"/>
<dbReference type="EMBL" id="VLTK01000008">
    <property type="protein sequence ID" value="TSI14521.1"/>
    <property type="molecule type" value="Genomic_DNA"/>
</dbReference>
<dbReference type="SUPFAM" id="SSF51556">
    <property type="entry name" value="Metallo-dependent hydrolases"/>
    <property type="match status" value="1"/>
</dbReference>
<dbReference type="RefSeq" id="WP_143923229.1">
    <property type="nucleotide sequence ID" value="NZ_VLTK01000008.1"/>
</dbReference>
<protein>
    <submittedName>
        <fullName evidence="2">Amidohydrolase family protein</fullName>
    </submittedName>
</protein>
<dbReference type="Gene3D" id="3.10.310.70">
    <property type="match status" value="1"/>
</dbReference>
<evidence type="ECO:0000313" key="3">
    <source>
        <dbReference type="Proteomes" id="UP000316406"/>
    </source>
</evidence>
<dbReference type="InterPro" id="IPR013108">
    <property type="entry name" value="Amidohydro_3"/>
</dbReference>
<evidence type="ECO:0000313" key="2">
    <source>
        <dbReference type="EMBL" id="TSI14521.1"/>
    </source>
</evidence>
<evidence type="ECO:0000259" key="1">
    <source>
        <dbReference type="Pfam" id="PF07969"/>
    </source>
</evidence>